<comment type="caution">
    <text evidence="1">The sequence shown here is derived from an EMBL/GenBank/DDBJ whole genome shotgun (WGS) entry which is preliminary data.</text>
</comment>
<name>A0AAD9UKG8_RIDPI</name>
<dbReference type="Proteomes" id="UP001209878">
    <property type="component" value="Unassembled WGS sequence"/>
</dbReference>
<proteinExistence type="predicted"/>
<gene>
    <name evidence="1" type="ORF">NP493_25g02026</name>
</gene>
<dbReference type="EMBL" id="JAODUO010000025">
    <property type="protein sequence ID" value="KAK2192671.1"/>
    <property type="molecule type" value="Genomic_DNA"/>
</dbReference>
<keyword evidence="2" id="KW-1185">Reference proteome</keyword>
<dbReference type="AlphaFoldDB" id="A0AAD9UKG8"/>
<evidence type="ECO:0000313" key="1">
    <source>
        <dbReference type="EMBL" id="KAK2192671.1"/>
    </source>
</evidence>
<protein>
    <submittedName>
        <fullName evidence="1">Uncharacterized protein</fullName>
    </submittedName>
</protein>
<sequence>MKLFGLCPLRQRFTLGRKRSHVTMAKLTSKAVYEWSRLYTMYTSCTDNNKHVQRGPLQMNVHTYARTHSLTQLRLLTITTGANKQQLCFASQPNTSHRPMQAICTTRCLSLTRSTVSDCSIQQVSNSASQNGLCVFLLKTTLMTVRRSLTHHIHPNFSTQHTLIFPPNTPFNPGKYSVRWSLAVWLMCVHCV</sequence>
<evidence type="ECO:0000313" key="2">
    <source>
        <dbReference type="Proteomes" id="UP001209878"/>
    </source>
</evidence>
<reference evidence="1" key="1">
    <citation type="journal article" date="2023" name="Mol. Biol. Evol.">
        <title>Third-Generation Sequencing Reveals the Adaptive Role of the Epigenome in Three Deep-Sea Polychaetes.</title>
        <authorList>
            <person name="Perez M."/>
            <person name="Aroh O."/>
            <person name="Sun Y."/>
            <person name="Lan Y."/>
            <person name="Juniper S.K."/>
            <person name="Young C.R."/>
            <person name="Angers B."/>
            <person name="Qian P.Y."/>
        </authorList>
    </citation>
    <scope>NUCLEOTIDE SEQUENCE</scope>
    <source>
        <strain evidence="1">R07B-5</strain>
    </source>
</reference>
<organism evidence="1 2">
    <name type="scientific">Ridgeia piscesae</name>
    <name type="common">Tubeworm</name>
    <dbReference type="NCBI Taxonomy" id="27915"/>
    <lineage>
        <taxon>Eukaryota</taxon>
        <taxon>Metazoa</taxon>
        <taxon>Spiralia</taxon>
        <taxon>Lophotrochozoa</taxon>
        <taxon>Annelida</taxon>
        <taxon>Polychaeta</taxon>
        <taxon>Sedentaria</taxon>
        <taxon>Canalipalpata</taxon>
        <taxon>Sabellida</taxon>
        <taxon>Siboglinidae</taxon>
        <taxon>Ridgeia</taxon>
    </lineage>
</organism>
<accession>A0AAD9UKG8</accession>